<dbReference type="InterPro" id="IPR032675">
    <property type="entry name" value="LRR_dom_sf"/>
</dbReference>
<dbReference type="Gene3D" id="3.80.10.10">
    <property type="entry name" value="Ribonuclease Inhibitor"/>
    <property type="match status" value="1"/>
</dbReference>
<protein>
    <recommendedName>
        <fullName evidence="2">F-box domain-containing protein</fullName>
    </recommendedName>
</protein>
<accession>A0A1R2B6E3</accession>
<sequence>MLPQKRIRSQNNSISTTSYKVLKYSETQSKSTLITKLPSHILMQIFNFLNQTILTTVISRACKTFNYILKNYPGLITHYELDVWESNNPRCIKIKPASIKKLSSYNNIDKISFQYQIVTEKNIGLKEINIPKLLENVWNCSNIMVFYSKIPANSEDFIMELLDNLTSLKVLKLGLIDSSAIFISFIIGNILLSRRILEVFNIAYLKKPIIHFGVDEELDFCDLNTRKIPTYDLFRNNRNLHNRITINTDFSRLRTLKFPHFLAFSKEDALLFCNILIKIESTLENLQINSSILYALEFFLMFIERNQKLRVLILDISHGRVEKFMTIDTILELNNAVSTTNIRKYKIPSREKIFHTGSDDMEDDFFFKTESSGTKFITSINDLLQHSCVESLILEMPELSESVKAHLTDTIIYYIKKGKLINFNGYRIKNIHDDIKKSILLQLKKKQYYESALFYQVFMHIISEQIPEILSSYNKNIVLSELCFSFIREFENSYTISFTESQDINIKVLYLALVLFKPNLLNCEFQSETPKTFIETSGVNVKKSLNPIDYNKTYSSVNINTLSIDINFSTFFLFIIPSTLPFYKNLKSFIITLPELKERQAIFTNNLLSTCLLQMHSLSNLTIISGYTIKGIESTINILMTFKSLKTLTLNNISFTDNIIIGENLKKLDFSYCSFTDEKFINLAESIKLNKEIVSLKMMDIVIIYEKDVFENLICFILFLNQLKGKEGLEEISLRIVDSDKRPFRVPNVFFKKIMVSIKALLNNNPKLRVLNLIFPISQNYLMNYFELILGYLMNNSALEVFNYINLKENYLKVLYEQFTNLYNNEQILDISSYTRLKNSKLKYAFYGTISIISFLVIFSLIRAQGLDNEIRKIALDKGIITEKSSKYKKLQIKNLNHCKKLTFHYICLQLFQNIEKLVLYQTNFLHIDNEILKSCFSQMLHLTTLKLNKIITKNLDFSILLIPPSLNHLIFKNMIIEKIKLSAFSQYLNTKNISSLSFKNIRRSKKLEHRFNVMNFFNSISFPTLKNLHLDFCIFPEEMLSALGVINTLSLTYLSLQVINNWDKFKLPIHLISKFLGNLDGKLKIFQVSDYVWNMPLIIEKLPILSFKDQVLGIMDVTILESLISKDEVSWVNRLEIKLSENVLENNSLEIRRIFGNEKIHEIEVVADFESEVLKELKEEFREKIVGSG</sequence>
<keyword evidence="4" id="KW-1185">Reference proteome</keyword>
<evidence type="ECO:0000313" key="4">
    <source>
        <dbReference type="Proteomes" id="UP000187209"/>
    </source>
</evidence>
<evidence type="ECO:0000259" key="2">
    <source>
        <dbReference type="PROSITE" id="PS50181"/>
    </source>
</evidence>
<proteinExistence type="predicted"/>
<dbReference type="Proteomes" id="UP000187209">
    <property type="component" value="Unassembled WGS sequence"/>
</dbReference>
<name>A0A1R2B6E3_9CILI</name>
<feature type="domain" description="F-box" evidence="2">
    <location>
        <begin position="31"/>
        <end position="87"/>
    </location>
</feature>
<evidence type="ECO:0000256" key="1">
    <source>
        <dbReference type="SAM" id="Phobius"/>
    </source>
</evidence>
<feature type="transmembrane region" description="Helical" evidence="1">
    <location>
        <begin position="844"/>
        <end position="862"/>
    </location>
</feature>
<keyword evidence="1" id="KW-1133">Transmembrane helix</keyword>
<dbReference type="InterPro" id="IPR001810">
    <property type="entry name" value="F-box_dom"/>
</dbReference>
<gene>
    <name evidence="3" type="ORF">SteCoe_29257</name>
</gene>
<comment type="caution">
    <text evidence="3">The sequence shown here is derived from an EMBL/GenBank/DDBJ whole genome shotgun (WGS) entry which is preliminary data.</text>
</comment>
<reference evidence="3 4" key="1">
    <citation type="submission" date="2016-11" db="EMBL/GenBank/DDBJ databases">
        <title>The macronuclear genome of Stentor coeruleus: a giant cell with tiny introns.</title>
        <authorList>
            <person name="Slabodnick M."/>
            <person name="Ruby J.G."/>
            <person name="Reiff S.B."/>
            <person name="Swart E.C."/>
            <person name="Gosai S."/>
            <person name="Prabakaran S."/>
            <person name="Witkowska E."/>
            <person name="Larue G.E."/>
            <person name="Fisher S."/>
            <person name="Freeman R.M."/>
            <person name="Gunawardena J."/>
            <person name="Chu W."/>
            <person name="Stover N.A."/>
            <person name="Gregory B.D."/>
            <person name="Nowacki M."/>
            <person name="Derisi J."/>
            <person name="Roy S.W."/>
            <person name="Marshall W.F."/>
            <person name="Sood P."/>
        </authorList>
    </citation>
    <scope>NUCLEOTIDE SEQUENCE [LARGE SCALE GENOMIC DNA]</scope>
    <source>
        <strain evidence="3">WM001</strain>
    </source>
</reference>
<keyword evidence="1" id="KW-0812">Transmembrane</keyword>
<dbReference type="PROSITE" id="PS50181">
    <property type="entry name" value="FBOX"/>
    <property type="match status" value="1"/>
</dbReference>
<evidence type="ECO:0000313" key="3">
    <source>
        <dbReference type="EMBL" id="OMJ72338.1"/>
    </source>
</evidence>
<dbReference type="SUPFAM" id="SSF52047">
    <property type="entry name" value="RNI-like"/>
    <property type="match status" value="1"/>
</dbReference>
<organism evidence="3 4">
    <name type="scientific">Stentor coeruleus</name>
    <dbReference type="NCBI Taxonomy" id="5963"/>
    <lineage>
        <taxon>Eukaryota</taxon>
        <taxon>Sar</taxon>
        <taxon>Alveolata</taxon>
        <taxon>Ciliophora</taxon>
        <taxon>Postciliodesmatophora</taxon>
        <taxon>Heterotrichea</taxon>
        <taxon>Heterotrichida</taxon>
        <taxon>Stentoridae</taxon>
        <taxon>Stentor</taxon>
    </lineage>
</organism>
<keyword evidence="1" id="KW-0472">Membrane</keyword>
<dbReference type="AlphaFoldDB" id="A0A1R2B6E3"/>
<dbReference type="EMBL" id="MPUH01000910">
    <property type="protein sequence ID" value="OMJ72338.1"/>
    <property type="molecule type" value="Genomic_DNA"/>
</dbReference>